<name>A0ABW3DM01_9ACTN</name>
<dbReference type="InterPro" id="IPR024674">
    <property type="entry name" value="HpaB/PvcC/4-BUDH_N"/>
</dbReference>
<keyword evidence="3" id="KW-0560">Oxidoreductase</keyword>
<evidence type="ECO:0000256" key="2">
    <source>
        <dbReference type="ARBA" id="ARBA00022827"/>
    </source>
</evidence>
<dbReference type="Proteomes" id="UP001597024">
    <property type="component" value="Unassembled WGS sequence"/>
</dbReference>
<evidence type="ECO:0000256" key="1">
    <source>
        <dbReference type="ARBA" id="ARBA00022630"/>
    </source>
</evidence>
<dbReference type="SUPFAM" id="SSF47203">
    <property type="entry name" value="Acyl-CoA dehydrogenase C-terminal domain-like"/>
    <property type="match status" value="1"/>
</dbReference>
<dbReference type="EMBL" id="JBHTHX010000248">
    <property type="protein sequence ID" value="MFD0884906.1"/>
    <property type="molecule type" value="Genomic_DNA"/>
</dbReference>
<protein>
    <submittedName>
        <fullName evidence="6">4-hydroxyphenylacetate 3-hydroxylase family protein</fullName>
    </submittedName>
</protein>
<dbReference type="InterPro" id="IPR024719">
    <property type="entry name" value="HpaB/PvcC/4-BUDH_C"/>
</dbReference>
<dbReference type="InterPro" id="IPR046373">
    <property type="entry name" value="Acyl-CoA_Oxase/DH_mid-dom_sf"/>
</dbReference>
<evidence type="ECO:0000259" key="4">
    <source>
        <dbReference type="Pfam" id="PF03241"/>
    </source>
</evidence>
<dbReference type="Gene3D" id="1.10.3140.10">
    <property type="entry name" value="4-hydroxybutyryl-coa dehydratase, domain 1"/>
    <property type="match status" value="1"/>
</dbReference>
<feature type="domain" description="HpaB/PvcC/4-BUDH C-terminal" evidence="4">
    <location>
        <begin position="292"/>
        <end position="473"/>
    </location>
</feature>
<evidence type="ECO:0000313" key="6">
    <source>
        <dbReference type="EMBL" id="MFD0884906.1"/>
    </source>
</evidence>
<dbReference type="Pfam" id="PF03241">
    <property type="entry name" value="HpaB"/>
    <property type="match status" value="1"/>
</dbReference>
<accession>A0ABW3DM01</accession>
<organism evidence="6 7">
    <name type="scientific">Streptosporangium algeriense</name>
    <dbReference type="NCBI Taxonomy" id="1682748"/>
    <lineage>
        <taxon>Bacteria</taxon>
        <taxon>Bacillati</taxon>
        <taxon>Actinomycetota</taxon>
        <taxon>Actinomycetes</taxon>
        <taxon>Streptosporangiales</taxon>
        <taxon>Streptosporangiaceae</taxon>
        <taxon>Streptosporangium</taxon>
    </lineage>
</organism>
<keyword evidence="7" id="KW-1185">Reference proteome</keyword>
<reference evidence="7" key="1">
    <citation type="journal article" date="2019" name="Int. J. Syst. Evol. Microbiol.">
        <title>The Global Catalogue of Microorganisms (GCM) 10K type strain sequencing project: providing services to taxonomists for standard genome sequencing and annotation.</title>
        <authorList>
            <consortium name="The Broad Institute Genomics Platform"/>
            <consortium name="The Broad Institute Genome Sequencing Center for Infectious Disease"/>
            <person name="Wu L."/>
            <person name="Ma J."/>
        </authorList>
    </citation>
    <scope>NUCLEOTIDE SEQUENCE [LARGE SCALE GENOMIC DNA]</scope>
    <source>
        <strain evidence="7">CCUG 62974</strain>
    </source>
</reference>
<dbReference type="SUPFAM" id="SSF56645">
    <property type="entry name" value="Acyl-CoA dehydrogenase NM domain-like"/>
    <property type="match status" value="1"/>
</dbReference>
<dbReference type="PANTHER" id="PTHR36117">
    <property type="entry name" value="4-HYDROXYPHENYLACETATE 3-MONOOXYGENASE-RELATED"/>
    <property type="match status" value="1"/>
</dbReference>
<comment type="caution">
    <text evidence="6">The sequence shown here is derived from an EMBL/GenBank/DDBJ whole genome shotgun (WGS) entry which is preliminary data.</text>
</comment>
<dbReference type="Gene3D" id="2.40.110.10">
    <property type="entry name" value="Butyryl-CoA Dehydrogenase, subunit A, domain 2"/>
    <property type="match status" value="1"/>
</dbReference>
<dbReference type="InterPro" id="IPR009100">
    <property type="entry name" value="AcylCoA_DH/oxidase_NM_dom_sf"/>
</dbReference>
<evidence type="ECO:0000256" key="3">
    <source>
        <dbReference type="ARBA" id="ARBA00023002"/>
    </source>
</evidence>
<dbReference type="PIRSF" id="PIRSF000331">
    <property type="entry name" value="HpaA_HpaB"/>
    <property type="match status" value="1"/>
</dbReference>
<proteinExistence type="predicted"/>
<dbReference type="PANTHER" id="PTHR36117:SF3">
    <property type="entry name" value="4-HYDROXYPHENYLACETATE 3-MONOOXYGENASE-RELATED"/>
    <property type="match status" value="1"/>
</dbReference>
<feature type="domain" description="HpaB/PvcC/4-BUDH N-terminal" evidence="5">
    <location>
        <begin position="11"/>
        <end position="277"/>
    </location>
</feature>
<evidence type="ECO:0000259" key="5">
    <source>
        <dbReference type="Pfam" id="PF11794"/>
    </source>
</evidence>
<keyword evidence="1" id="KW-0285">Flavoprotein</keyword>
<dbReference type="Pfam" id="PF11794">
    <property type="entry name" value="HpaB_N"/>
    <property type="match status" value="1"/>
</dbReference>
<gene>
    <name evidence="6" type="ORF">ACFQ08_10140</name>
</gene>
<dbReference type="Gene3D" id="1.20.140.10">
    <property type="entry name" value="Butyryl-CoA Dehydrogenase, subunit A, domain 3"/>
    <property type="match status" value="1"/>
</dbReference>
<dbReference type="InterPro" id="IPR004925">
    <property type="entry name" value="HpaB/PvcC/4-BUDH"/>
</dbReference>
<evidence type="ECO:0000313" key="7">
    <source>
        <dbReference type="Proteomes" id="UP001597024"/>
    </source>
</evidence>
<keyword evidence="2" id="KW-0274">FAD</keyword>
<sequence length="489" mass="54402">MDISDARGAMTGDRYRESLDDGREVWLAGERVKNVAEHPAFRGVVDEFARLFDLRLAAPEAVETNTFVSPETGNRVSRSYALPRTPQELRAKFAAAEWWMRESWGQLGRSPDFMANVVVGLHDYRDELEAGRAGFGANAVAYHRYAMEHDLVLTHALGDPQIDRSASPLDDPDLALRVVAENERGVVIRGAKQLATLAPFSHEVLVYLNAVTAQRGAEKFVIWFALPMNTRGLKILCREPLGDRGNGHSHPLGARFDEQDAMLFFDDVEIPWERIFLLGDGMLALRGLSRINAWSMQSTHIRFHERLRLFVSVAAMIAESIGVHAFRGIQENVGELISYAETLRLGIAGAELTARPTPGGLLAPAPSYGLGFWSADVSARVVEIVRRVGASGLIMQPTEADLANPELRPFLERYMRGHDIDVDRKARLFRLAWELVGDGFGSRQELYEYLHRGDPGAGRTRLLRTYDRSDVDGRIARLISSPLTTGEAS</sequence>
<dbReference type="InterPro" id="IPR036250">
    <property type="entry name" value="AcylCo_DH-like_C"/>
</dbReference>